<dbReference type="FunFam" id="3.40.50.1980:FF:000001">
    <property type="entry name" value="Histidinol dehydrogenase"/>
    <property type="match status" value="1"/>
</dbReference>
<feature type="active site" description="Proton acceptor" evidence="5 7">
    <location>
        <position position="327"/>
    </location>
</feature>
<dbReference type="PROSITE" id="PS00611">
    <property type="entry name" value="HISOL_DEHYDROGENASE"/>
    <property type="match status" value="1"/>
</dbReference>
<evidence type="ECO:0000256" key="3">
    <source>
        <dbReference type="ARBA" id="ARBA00022833"/>
    </source>
</evidence>
<dbReference type="InterPro" id="IPR012131">
    <property type="entry name" value="Hstdl_DH"/>
</dbReference>
<evidence type="ECO:0000256" key="5">
    <source>
        <dbReference type="HAMAP-Rule" id="MF_01024"/>
    </source>
</evidence>
<sequence length="436" mass="46382">MPLFLDSRAAGFDRSFTEFLGAKRESSADVDGIVADIIADVAHRGDEAVIELTERFDNLKLTPQTMAFSQGEIDTAVKTVPKEERAALELAAERIRAYHERQLPEDARWTDDTGAELGWRWSAVDAAGLYVPGGLASYPSSVLMNAIPAAVAGVERLVICAPTPNGAVNPLVLCAARLAGVETIYRIGGAQAVAALAYGTNTIAKVDKITGPGNAYVAAAKRRVFGRVGIDMIAGPSEILVIADKDNNPDWIAVDMLSQAEHDESAQAILITDDPDFGEAVARAIDKRLETLERAAIAGPSWRDNGAVITVRDMEEAIELSDRIAPEHLEIACAGAEDVAGRIRHAGAIFIGQWTPEAIGDYVGGPNHVLPTARSARFSSGLSVLDFMKRTTLARMTPAALRAIGPAAETLAISESLEAHGLSVRARLDALNEGED</sequence>
<dbReference type="GO" id="GO:0000105">
    <property type="term" value="P:L-histidine biosynthetic process"/>
    <property type="evidence" value="ECO:0007669"/>
    <property type="project" value="UniProtKB-UniRule"/>
</dbReference>
<protein>
    <recommendedName>
        <fullName evidence="5">Histidinol dehydrogenase</fullName>
        <shortName evidence="5">HDH</shortName>
        <ecNumber evidence="5">1.1.1.23</ecNumber>
    </recommendedName>
</protein>
<dbReference type="PANTHER" id="PTHR21256">
    <property type="entry name" value="HISTIDINOL DEHYDROGENASE HDH"/>
    <property type="match status" value="1"/>
</dbReference>
<dbReference type="GO" id="GO:0008270">
    <property type="term" value="F:zinc ion binding"/>
    <property type="evidence" value="ECO:0007669"/>
    <property type="project" value="UniProtKB-UniRule"/>
</dbReference>
<name>A0A840X1F3_9RHOB</name>
<comment type="function">
    <text evidence="5">Catalyzes the sequential NAD-dependent oxidations of L-histidinol to L-histidinaldehyde and then to L-histidine.</text>
</comment>
<evidence type="ECO:0000256" key="6">
    <source>
        <dbReference type="PIRNR" id="PIRNR000099"/>
    </source>
</evidence>
<keyword evidence="5 8" id="KW-0520">NAD</keyword>
<feature type="binding site" evidence="5 9">
    <location>
        <position position="361"/>
    </location>
    <ligand>
        <name>substrate</name>
    </ligand>
</feature>
<keyword evidence="2 5" id="KW-0479">Metal-binding</keyword>
<feature type="binding site" evidence="5 10">
    <location>
        <position position="262"/>
    </location>
    <ligand>
        <name>Zn(2+)</name>
        <dbReference type="ChEBI" id="CHEBI:29105"/>
    </ligand>
</feature>
<dbReference type="EC" id="1.1.1.23" evidence="5"/>
<feature type="active site" description="Proton acceptor" evidence="5 7">
    <location>
        <position position="328"/>
    </location>
</feature>
<evidence type="ECO:0000256" key="7">
    <source>
        <dbReference type="PIRSR" id="PIRSR000099-1"/>
    </source>
</evidence>
<dbReference type="HAMAP" id="MF_01024">
    <property type="entry name" value="HisD"/>
    <property type="match status" value="1"/>
</dbReference>
<feature type="binding site" evidence="5 10">
    <location>
        <position position="259"/>
    </location>
    <ligand>
        <name>Zn(2+)</name>
        <dbReference type="ChEBI" id="CHEBI:29105"/>
    </ligand>
</feature>
<evidence type="ECO:0000313" key="13">
    <source>
        <dbReference type="Proteomes" id="UP000553766"/>
    </source>
</evidence>
<dbReference type="InterPro" id="IPR022695">
    <property type="entry name" value="Histidinol_DH_monofunct"/>
</dbReference>
<feature type="binding site" evidence="5 9">
    <location>
        <position position="237"/>
    </location>
    <ligand>
        <name>substrate</name>
    </ligand>
</feature>
<accession>A0A840X1F3</accession>
<dbReference type="PIRSF" id="PIRSF000099">
    <property type="entry name" value="Histidinol_dh"/>
    <property type="match status" value="1"/>
</dbReference>
<keyword evidence="4 5" id="KW-0560">Oxidoreductase</keyword>
<comment type="similarity">
    <text evidence="1 5 6 11">Belongs to the histidinol dehydrogenase family.</text>
</comment>
<keyword evidence="5" id="KW-0028">Amino-acid biosynthesis</keyword>
<dbReference type="InterPro" id="IPR001692">
    <property type="entry name" value="Histidinol_DH_CS"/>
</dbReference>
<feature type="binding site" evidence="5 8">
    <location>
        <position position="191"/>
    </location>
    <ligand>
        <name>NAD(+)</name>
        <dbReference type="ChEBI" id="CHEBI:57540"/>
    </ligand>
</feature>
<keyword evidence="3 5" id="KW-0862">Zinc</keyword>
<dbReference type="AlphaFoldDB" id="A0A840X1F3"/>
<feature type="binding site" evidence="5 8">
    <location>
        <position position="130"/>
    </location>
    <ligand>
        <name>NAD(+)</name>
        <dbReference type="ChEBI" id="CHEBI:57540"/>
    </ligand>
</feature>
<dbReference type="InterPro" id="IPR016161">
    <property type="entry name" value="Ald_DH/histidinol_DH"/>
</dbReference>
<dbReference type="EMBL" id="JACIJS010000007">
    <property type="protein sequence ID" value="MBB5516584.1"/>
    <property type="molecule type" value="Genomic_DNA"/>
</dbReference>
<evidence type="ECO:0000256" key="4">
    <source>
        <dbReference type="ARBA" id="ARBA00023002"/>
    </source>
</evidence>
<feature type="binding site" evidence="5 9">
    <location>
        <position position="420"/>
    </location>
    <ligand>
        <name>substrate</name>
    </ligand>
</feature>
<dbReference type="GO" id="GO:0051287">
    <property type="term" value="F:NAD binding"/>
    <property type="evidence" value="ECO:0007669"/>
    <property type="project" value="InterPro"/>
</dbReference>
<dbReference type="Pfam" id="PF00815">
    <property type="entry name" value="Histidinol_dh"/>
    <property type="match status" value="1"/>
</dbReference>
<feature type="binding site" evidence="5 9">
    <location>
        <position position="259"/>
    </location>
    <ligand>
        <name>substrate</name>
    </ligand>
</feature>
<dbReference type="Proteomes" id="UP000553766">
    <property type="component" value="Unassembled WGS sequence"/>
</dbReference>
<dbReference type="Gene3D" id="1.20.5.1300">
    <property type="match status" value="1"/>
</dbReference>
<evidence type="ECO:0000256" key="8">
    <source>
        <dbReference type="PIRSR" id="PIRSR000099-2"/>
    </source>
</evidence>
<feature type="binding site" evidence="5 10">
    <location>
        <position position="361"/>
    </location>
    <ligand>
        <name>Zn(2+)</name>
        <dbReference type="ChEBI" id="CHEBI:29105"/>
    </ligand>
</feature>
<feature type="binding site" evidence="5 9">
    <location>
        <position position="262"/>
    </location>
    <ligand>
        <name>substrate</name>
    </ligand>
</feature>
<feature type="binding site" evidence="5 9">
    <location>
        <position position="328"/>
    </location>
    <ligand>
        <name>substrate</name>
    </ligand>
</feature>
<comment type="pathway">
    <text evidence="5">Amino-acid biosynthesis; L-histidine biosynthesis; L-histidine from 5-phospho-alpha-D-ribose 1-diphosphate: step 9/9.</text>
</comment>
<evidence type="ECO:0000256" key="11">
    <source>
        <dbReference type="RuleBase" id="RU004175"/>
    </source>
</evidence>
<evidence type="ECO:0000256" key="9">
    <source>
        <dbReference type="PIRSR" id="PIRSR000099-3"/>
    </source>
</evidence>
<dbReference type="GO" id="GO:0004399">
    <property type="term" value="F:histidinol dehydrogenase activity"/>
    <property type="evidence" value="ECO:0007669"/>
    <property type="project" value="UniProtKB-UniRule"/>
</dbReference>
<dbReference type="FunFam" id="3.40.50.1980:FF:000026">
    <property type="entry name" value="Histidinol dehydrogenase"/>
    <property type="match status" value="1"/>
</dbReference>
<proteinExistence type="inferred from homology"/>
<dbReference type="NCBIfam" id="TIGR00069">
    <property type="entry name" value="hisD"/>
    <property type="match status" value="1"/>
</dbReference>
<feature type="binding site" evidence="5 10">
    <location>
        <position position="420"/>
    </location>
    <ligand>
        <name>Zn(2+)</name>
        <dbReference type="ChEBI" id="CHEBI:29105"/>
    </ligand>
</feature>
<comment type="cofactor">
    <cofactor evidence="5 10">
        <name>Zn(2+)</name>
        <dbReference type="ChEBI" id="CHEBI:29105"/>
    </cofactor>
    <text evidence="5 10">Binds 1 zinc ion per subunit.</text>
</comment>
<feature type="binding site" evidence="5 8">
    <location>
        <position position="214"/>
    </location>
    <ligand>
        <name>NAD(+)</name>
        <dbReference type="ChEBI" id="CHEBI:57540"/>
    </ligand>
</feature>
<keyword evidence="5" id="KW-0368">Histidine biosynthesis</keyword>
<dbReference type="GO" id="GO:0005829">
    <property type="term" value="C:cytosol"/>
    <property type="evidence" value="ECO:0007669"/>
    <property type="project" value="TreeGrafter"/>
</dbReference>
<dbReference type="RefSeq" id="WP_184012320.1">
    <property type="nucleotide sequence ID" value="NZ_JACIJS010000007.1"/>
</dbReference>
<keyword evidence="13" id="KW-1185">Reference proteome</keyword>
<evidence type="ECO:0000313" key="12">
    <source>
        <dbReference type="EMBL" id="MBB5516584.1"/>
    </source>
</evidence>
<dbReference type="UniPathway" id="UPA00031">
    <property type="reaction ID" value="UER00014"/>
</dbReference>
<dbReference type="SUPFAM" id="SSF53720">
    <property type="entry name" value="ALDH-like"/>
    <property type="match status" value="1"/>
</dbReference>
<dbReference type="CDD" id="cd06572">
    <property type="entry name" value="Histidinol_dh"/>
    <property type="match status" value="1"/>
</dbReference>
<dbReference type="PRINTS" id="PR00083">
    <property type="entry name" value="HOLDHDRGNASE"/>
</dbReference>
<reference evidence="12 13" key="1">
    <citation type="submission" date="2020-08" db="EMBL/GenBank/DDBJ databases">
        <title>Genomic Encyclopedia of Type Strains, Phase IV (KMG-IV): sequencing the most valuable type-strain genomes for metagenomic binning, comparative biology and taxonomic classification.</title>
        <authorList>
            <person name="Goeker M."/>
        </authorList>
    </citation>
    <scope>NUCLEOTIDE SEQUENCE [LARGE SCALE GENOMIC DNA]</scope>
    <source>
        <strain evidence="12 13">DSM 103377</strain>
    </source>
</reference>
<evidence type="ECO:0000256" key="2">
    <source>
        <dbReference type="ARBA" id="ARBA00022723"/>
    </source>
</evidence>
<organism evidence="12 13">
    <name type="scientific">Rubricella aquisinus</name>
    <dbReference type="NCBI Taxonomy" id="2028108"/>
    <lineage>
        <taxon>Bacteria</taxon>
        <taxon>Pseudomonadati</taxon>
        <taxon>Pseudomonadota</taxon>
        <taxon>Alphaproteobacteria</taxon>
        <taxon>Rhodobacterales</taxon>
        <taxon>Paracoccaceae</taxon>
        <taxon>Rubricella</taxon>
    </lineage>
</organism>
<dbReference type="Gene3D" id="3.40.50.1980">
    <property type="entry name" value="Nitrogenase molybdenum iron protein domain"/>
    <property type="match status" value="2"/>
</dbReference>
<comment type="catalytic activity">
    <reaction evidence="5">
        <text>L-histidinol + 2 NAD(+) + H2O = L-histidine + 2 NADH + 3 H(+)</text>
        <dbReference type="Rhea" id="RHEA:20641"/>
        <dbReference type="ChEBI" id="CHEBI:15377"/>
        <dbReference type="ChEBI" id="CHEBI:15378"/>
        <dbReference type="ChEBI" id="CHEBI:57540"/>
        <dbReference type="ChEBI" id="CHEBI:57595"/>
        <dbReference type="ChEBI" id="CHEBI:57699"/>
        <dbReference type="ChEBI" id="CHEBI:57945"/>
        <dbReference type="EC" id="1.1.1.23"/>
    </reaction>
</comment>
<evidence type="ECO:0000256" key="10">
    <source>
        <dbReference type="PIRSR" id="PIRSR000099-4"/>
    </source>
</evidence>
<evidence type="ECO:0000256" key="1">
    <source>
        <dbReference type="ARBA" id="ARBA00010178"/>
    </source>
</evidence>
<dbReference type="PANTHER" id="PTHR21256:SF2">
    <property type="entry name" value="HISTIDINE BIOSYNTHESIS TRIFUNCTIONAL PROTEIN"/>
    <property type="match status" value="1"/>
</dbReference>
<gene>
    <name evidence="5" type="primary">hisD</name>
    <name evidence="12" type="ORF">FHS89_002615</name>
</gene>
<feature type="binding site" evidence="5 9">
    <location>
        <position position="415"/>
    </location>
    <ligand>
        <name>substrate</name>
    </ligand>
</feature>
<comment type="caution">
    <text evidence="12">The sequence shown here is derived from an EMBL/GenBank/DDBJ whole genome shotgun (WGS) entry which is preliminary data.</text>
</comment>